<evidence type="ECO:0000259" key="5">
    <source>
        <dbReference type="Pfam" id="PF00419"/>
    </source>
</evidence>
<dbReference type="HOGENOM" id="CLU_066608_1_0_6"/>
<feature type="domain" description="Fimbrial-type adhesion" evidence="5">
    <location>
        <begin position="204"/>
        <end position="349"/>
    </location>
</feature>
<comment type="subcellular location">
    <subcellularLocation>
        <location evidence="1">Fimbrium</location>
    </subcellularLocation>
</comment>
<dbReference type="Pfam" id="PF00419">
    <property type="entry name" value="Fimbrial"/>
    <property type="match status" value="1"/>
</dbReference>
<dbReference type="RefSeq" id="WP_004829566.1">
    <property type="nucleotide sequence ID" value="NZ_KB849467.1"/>
</dbReference>
<dbReference type="InterPro" id="IPR036937">
    <property type="entry name" value="Adhesion_dom_fimbrial_sf"/>
</dbReference>
<dbReference type="InterPro" id="IPR008966">
    <property type="entry name" value="Adhesion_dom_sf"/>
</dbReference>
<dbReference type="AlphaFoldDB" id="N8XEI9"/>
<dbReference type="Proteomes" id="UP000013270">
    <property type="component" value="Unassembled WGS sequence"/>
</dbReference>
<sequence length="349" mass="38570">MKNISVVIRRLNTVQFKFLISILLLLCSAQSFAKQCWNAKGKNVVEAVIYDLKKAYLNSGENNVGQTKELKFDFKNPLQAICDVPNTPYNYTNRAYETGEPIVETDGSHQYMRINDYLLGAIRITDSSAGTFYPPARVQMGSHPNVSIAQPFPVADSNITLRLKVIKPFIGSVSIPSKQIFKVYVMTYPSDKPTYPIYTIGYFGEIIAPQSCKINSGTVLDIKFGDILASEFSQAGIGNKPKSVDPETRSVSVQCSNMNAAATVSFRIESETSQGDMVTSKDNADVGFKISDTNGKILIPNNLSSYSEFLLDQSQHATISFKAWPVSVTGKKPALGKFTSRAYIRIDFQ</sequence>
<dbReference type="GO" id="GO:0043709">
    <property type="term" value="P:cell adhesion involved in single-species biofilm formation"/>
    <property type="evidence" value="ECO:0007669"/>
    <property type="project" value="TreeGrafter"/>
</dbReference>
<dbReference type="InterPro" id="IPR050263">
    <property type="entry name" value="Bact_Fimbrial_Adh_Pro"/>
</dbReference>
<keyword evidence="3" id="KW-0281">Fimbrium</keyword>
<evidence type="ECO:0000256" key="3">
    <source>
        <dbReference type="ARBA" id="ARBA00023263"/>
    </source>
</evidence>
<accession>N8XEI9</accession>
<dbReference type="InterPro" id="IPR000259">
    <property type="entry name" value="Adhesion_dom_fimbrial"/>
</dbReference>
<dbReference type="PANTHER" id="PTHR33420">
    <property type="entry name" value="FIMBRIAL SUBUNIT ELFA-RELATED"/>
    <property type="match status" value="1"/>
</dbReference>
<dbReference type="PATRIC" id="fig|1217651.3.peg.1316"/>
<comment type="caution">
    <text evidence="6">The sequence shown here is derived from an EMBL/GenBank/DDBJ whole genome shotgun (WGS) entry which is preliminary data.</text>
</comment>
<organism evidence="6 7">
    <name type="scientific">Acinetobacter bereziniae NIPH 3</name>
    <dbReference type="NCBI Taxonomy" id="1217651"/>
    <lineage>
        <taxon>Bacteria</taxon>
        <taxon>Pseudomonadati</taxon>
        <taxon>Pseudomonadota</taxon>
        <taxon>Gammaproteobacteria</taxon>
        <taxon>Moraxellales</taxon>
        <taxon>Moraxellaceae</taxon>
        <taxon>Acinetobacter</taxon>
    </lineage>
</organism>
<evidence type="ECO:0000256" key="1">
    <source>
        <dbReference type="ARBA" id="ARBA00004561"/>
    </source>
</evidence>
<evidence type="ECO:0000313" key="6">
    <source>
        <dbReference type="EMBL" id="ENV22726.1"/>
    </source>
</evidence>
<evidence type="ECO:0000256" key="2">
    <source>
        <dbReference type="ARBA" id="ARBA00022729"/>
    </source>
</evidence>
<dbReference type="SUPFAM" id="SSF49401">
    <property type="entry name" value="Bacterial adhesins"/>
    <property type="match status" value="1"/>
</dbReference>
<evidence type="ECO:0000256" key="4">
    <source>
        <dbReference type="SAM" id="SignalP"/>
    </source>
</evidence>
<reference evidence="6 7" key="1">
    <citation type="submission" date="2013-02" db="EMBL/GenBank/DDBJ databases">
        <title>The Genome Sequence of Acinetobacter bereziniae NIPH 3.</title>
        <authorList>
            <consortium name="The Broad Institute Genome Sequencing Platform"/>
            <consortium name="The Broad Institute Genome Sequencing Center for Infectious Disease"/>
            <person name="Cerqueira G."/>
            <person name="Feldgarden M."/>
            <person name="Courvalin P."/>
            <person name="Perichon B."/>
            <person name="Grillot-Courvalin C."/>
            <person name="Clermont D."/>
            <person name="Rocha E."/>
            <person name="Yoon E.-J."/>
            <person name="Nemec A."/>
            <person name="Walker B."/>
            <person name="Young S.K."/>
            <person name="Zeng Q."/>
            <person name="Gargeya S."/>
            <person name="Fitzgerald M."/>
            <person name="Haas B."/>
            <person name="Abouelleil A."/>
            <person name="Alvarado L."/>
            <person name="Arachchi H.M."/>
            <person name="Berlin A.M."/>
            <person name="Chapman S.B."/>
            <person name="Dewar J."/>
            <person name="Goldberg J."/>
            <person name="Griggs A."/>
            <person name="Gujja S."/>
            <person name="Hansen M."/>
            <person name="Howarth C."/>
            <person name="Imamovic A."/>
            <person name="Larimer J."/>
            <person name="McCowan C."/>
            <person name="Murphy C."/>
            <person name="Neiman D."/>
            <person name="Pearson M."/>
            <person name="Priest M."/>
            <person name="Roberts A."/>
            <person name="Saif S."/>
            <person name="Shea T."/>
            <person name="Sisk P."/>
            <person name="Sykes S."/>
            <person name="Wortman J."/>
            <person name="Nusbaum C."/>
            <person name="Birren B."/>
        </authorList>
    </citation>
    <scope>NUCLEOTIDE SEQUENCE [LARGE SCALE GENOMIC DNA]</scope>
    <source>
        <strain evidence="6 7">NIPH 3</strain>
    </source>
</reference>
<feature type="signal peptide" evidence="4">
    <location>
        <begin position="1"/>
        <end position="33"/>
    </location>
</feature>
<dbReference type="Gene3D" id="2.60.40.1090">
    <property type="entry name" value="Fimbrial-type adhesion domain"/>
    <property type="match status" value="1"/>
</dbReference>
<evidence type="ECO:0000313" key="7">
    <source>
        <dbReference type="Proteomes" id="UP000013270"/>
    </source>
</evidence>
<dbReference type="EMBL" id="APPK01000025">
    <property type="protein sequence ID" value="ENV22726.1"/>
    <property type="molecule type" value="Genomic_DNA"/>
</dbReference>
<proteinExistence type="predicted"/>
<dbReference type="PANTHER" id="PTHR33420:SF31">
    <property type="entry name" value="TYPE 1 FIMBRIN D-MANNOSE SPECIFIC ADHESIN"/>
    <property type="match status" value="1"/>
</dbReference>
<feature type="chain" id="PRO_5004135835" description="Fimbrial-type adhesion domain-containing protein" evidence="4">
    <location>
        <begin position="34"/>
        <end position="349"/>
    </location>
</feature>
<protein>
    <recommendedName>
        <fullName evidence="5">Fimbrial-type adhesion domain-containing protein</fullName>
    </recommendedName>
</protein>
<gene>
    <name evidence="6" type="ORF">F963_01342</name>
</gene>
<keyword evidence="2 4" id="KW-0732">Signal</keyword>
<dbReference type="GO" id="GO:0009289">
    <property type="term" value="C:pilus"/>
    <property type="evidence" value="ECO:0007669"/>
    <property type="project" value="UniProtKB-SubCell"/>
</dbReference>
<name>N8XEI9_ACIBZ</name>